<dbReference type="AlphaFoldDB" id="A0A5N6MMQ2"/>
<evidence type="ECO:0000256" key="1">
    <source>
        <dbReference type="SAM" id="SignalP"/>
    </source>
</evidence>
<feature type="signal peptide" evidence="1">
    <location>
        <begin position="1"/>
        <end position="26"/>
    </location>
</feature>
<dbReference type="OrthoDB" id="1932595at2759"/>
<organism evidence="2 3">
    <name type="scientific">Mikania micrantha</name>
    <name type="common">bitter vine</name>
    <dbReference type="NCBI Taxonomy" id="192012"/>
    <lineage>
        <taxon>Eukaryota</taxon>
        <taxon>Viridiplantae</taxon>
        <taxon>Streptophyta</taxon>
        <taxon>Embryophyta</taxon>
        <taxon>Tracheophyta</taxon>
        <taxon>Spermatophyta</taxon>
        <taxon>Magnoliopsida</taxon>
        <taxon>eudicotyledons</taxon>
        <taxon>Gunneridae</taxon>
        <taxon>Pentapetalae</taxon>
        <taxon>asterids</taxon>
        <taxon>campanulids</taxon>
        <taxon>Asterales</taxon>
        <taxon>Asteraceae</taxon>
        <taxon>Asteroideae</taxon>
        <taxon>Heliantheae alliance</taxon>
        <taxon>Eupatorieae</taxon>
        <taxon>Mikania</taxon>
    </lineage>
</organism>
<proteinExistence type="predicted"/>
<reference evidence="2 3" key="1">
    <citation type="submission" date="2019-05" db="EMBL/GenBank/DDBJ databases">
        <title>Mikania micrantha, genome provides insights into the molecular mechanism of rapid growth.</title>
        <authorList>
            <person name="Liu B."/>
        </authorList>
    </citation>
    <scope>NUCLEOTIDE SEQUENCE [LARGE SCALE GENOMIC DNA]</scope>
    <source>
        <strain evidence="2">NLD-2019</strain>
        <tissue evidence="2">Leaf</tissue>
    </source>
</reference>
<accession>A0A5N6MMQ2</accession>
<keyword evidence="3" id="KW-1185">Reference proteome</keyword>
<dbReference type="Proteomes" id="UP000326396">
    <property type="component" value="Linkage Group LG5"/>
</dbReference>
<keyword evidence="1" id="KW-0732">Signal</keyword>
<comment type="caution">
    <text evidence="2">The sequence shown here is derived from an EMBL/GenBank/DDBJ whole genome shotgun (WGS) entry which is preliminary data.</text>
</comment>
<evidence type="ECO:0000313" key="2">
    <source>
        <dbReference type="EMBL" id="KAD3640574.1"/>
    </source>
</evidence>
<name>A0A5N6MMQ2_9ASTR</name>
<sequence length="181" mass="20665">MASCFPSSHFPHVFTVVALHLSRVLSHVTRLTSHSPIVQPPENLLLRCCCSGQSLLSLARVFSHVTRQDLLRCCSDFAATISSFPPFCCHFRALTLLLVHPSTVNQSFVSSIDKSRITNPNRRSDEYQQGLISFIEMCKAYVDIKGYVRCACAKCQNSILIPYIKMKYRMHVYGICWRYRK</sequence>
<evidence type="ECO:0000313" key="3">
    <source>
        <dbReference type="Proteomes" id="UP000326396"/>
    </source>
</evidence>
<protein>
    <submittedName>
        <fullName evidence="2">Uncharacterized protein</fullName>
    </submittedName>
</protein>
<gene>
    <name evidence="2" type="ORF">E3N88_29797</name>
</gene>
<feature type="chain" id="PRO_5024326998" evidence="1">
    <location>
        <begin position="27"/>
        <end position="181"/>
    </location>
</feature>
<dbReference type="EMBL" id="SZYD01000015">
    <property type="protein sequence ID" value="KAD3640574.1"/>
    <property type="molecule type" value="Genomic_DNA"/>
</dbReference>